<sequence length="557" mass="60491">MVLHKKAWAPISRLLTPLEGVRMTALLWKLVRQLITLSGNDIRPFFYDVSILIDDPGDQHLKFSSSHTSFTVHYCPSHTLKNFDMGSTNPLPSLLIFGPQMELPPKIVLANLRDELVKNQSLSSLVAAIENLPQFWRALANFDPELDEVQGAKYLSDLQHWISHGGEFPHRSSSVPNLLAVPVTVILQITQYTRYITGLGVKHPHLRVLAGLQKAGVQGFCIGFLGALIVANARNEAEIGAVAGTILRLAVCIGAYVDQDGGLGTTSPGSACIAVRWKEGNTNGKEEVAELVQQFADAYIASINDPTSVTVTAKQSDIADLSNSCRVRGYRVTTVHVKGRFHSSVHEPTVEKIIKFAMSRDDMELPTTDALQVPVRSTVDSTIIREGTLIRHILENTLSKPVNWHITVQAAAAQLSEDAGPVAAFVGAGSHAPTSLVPDSRFTIISLGEVSTSEAGSTLLSDSPSVNGIAQSEYPPKSIAIVGMAGRFPGANSLDELWQLLLSGKVMAQPAPVDRLGLPQTGDYANTKWWGNFLSDPDAFDHRFFKKSSREAIAWDP</sequence>
<dbReference type="Gene3D" id="3.40.47.10">
    <property type="match status" value="1"/>
</dbReference>
<dbReference type="GO" id="GO:0044550">
    <property type="term" value="P:secondary metabolite biosynthetic process"/>
    <property type="evidence" value="ECO:0007669"/>
    <property type="project" value="TreeGrafter"/>
</dbReference>
<feature type="domain" description="Malonyl-CoA:ACP transacylase (MAT)" evidence="3">
    <location>
        <begin position="126"/>
        <end position="463"/>
    </location>
</feature>
<dbReference type="SUPFAM" id="SSF53901">
    <property type="entry name" value="Thiolase-like"/>
    <property type="match status" value="1"/>
</dbReference>
<keyword evidence="5" id="KW-1185">Reference proteome</keyword>
<dbReference type="InterPro" id="IPR016035">
    <property type="entry name" value="Acyl_Trfase/lysoPLipase"/>
</dbReference>
<evidence type="ECO:0000256" key="2">
    <source>
        <dbReference type="ARBA" id="ARBA00022553"/>
    </source>
</evidence>
<dbReference type="OrthoDB" id="429813at2759"/>
<dbReference type="STRING" id="97972.A0A2V1DDT1"/>
<dbReference type="GO" id="GO:0004312">
    <property type="term" value="F:fatty acid synthase activity"/>
    <property type="evidence" value="ECO:0007669"/>
    <property type="project" value="TreeGrafter"/>
</dbReference>
<dbReference type="SMART" id="SM00827">
    <property type="entry name" value="PKS_AT"/>
    <property type="match status" value="1"/>
</dbReference>
<protein>
    <submittedName>
        <fullName evidence="4">Ketoacyl-synt-domain-containing protein</fullName>
    </submittedName>
</protein>
<dbReference type="GO" id="GO:0006633">
    <property type="term" value="P:fatty acid biosynthetic process"/>
    <property type="evidence" value="ECO:0007669"/>
    <property type="project" value="TreeGrafter"/>
</dbReference>
<dbReference type="InterPro" id="IPR014043">
    <property type="entry name" value="Acyl_transferase_dom"/>
</dbReference>
<organism evidence="4 5">
    <name type="scientific">Periconia macrospinosa</name>
    <dbReference type="NCBI Taxonomy" id="97972"/>
    <lineage>
        <taxon>Eukaryota</taxon>
        <taxon>Fungi</taxon>
        <taxon>Dikarya</taxon>
        <taxon>Ascomycota</taxon>
        <taxon>Pezizomycotina</taxon>
        <taxon>Dothideomycetes</taxon>
        <taxon>Pleosporomycetidae</taxon>
        <taxon>Pleosporales</taxon>
        <taxon>Massarineae</taxon>
        <taxon>Periconiaceae</taxon>
        <taxon>Periconia</taxon>
    </lineage>
</organism>
<evidence type="ECO:0000313" key="5">
    <source>
        <dbReference type="Proteomes" id="UP000244855"/>
    </source>
</evidence>
<evidence type="ECO:0000256" key="1">
    <source>
        <dbReference type="ARBA" id="ARBA00022450"/>
    </source>
</evidence>
<dbReference type="AlphaFoldDB" id="A0A2V1DDT1"/>
<accession>A0A2V1DDT1</accession>
<dbReference type="PANTHER" id="PTHR43775">
    <property type="entry name" value="FATTY ACID SYNTHASE"/>
    <property type="match status" value="1"/>
</dbReference>
<dbReference type="InterPro" id="IPR014030">
    <property type="entry name" value="Ketoacyl_synth_N"/>
</dbReference>
<name>A0A2V1DDT1_9PLEO</name>
<keyword evidence="1" id="KW-0596">Phosphopantetheine</keyword>
<gene>
    <name evidence="4" type="ORF">DM02DRAFT_659368</name>
</gene>
<proteinExistence type="predicted"/>
<evidence type="ECO:0000313" key="4">
    <source>
        <dbReference type="EMBL" id="PVH96270.1"/>
    </source>
</evidence>
<evidence type="ECO:0000259" key="3">
    <source>
        <dbReference type="SMART" id="SM00827"/>
    </source>
</evidence>
<keyword evidence="2" id="KW-0597">Phosphoprotein</keyword>
<dbReference type="Pfam" id="PF16073">
    <property type="entry name" value="SAT"/>
    <property type="match status" value="1"/>
</dbReference>
<dbReference type="Proteomes" id="UP000244855">
    <property type="component" value="Unassembled WGS sequence"/>
</dbReference>
<dbReference type="InterPro" id="IPR016039">
    <property type="entry name" value="Thiolase-like"/>
</dbReference>
<reference evidence="4 5" key="1">
    <citation type="journal article" date="2018" name="Sci. Rep.">
        <title>Comparative genomics provides insights into the lifestyle and reveals functional heterogeneity of dark septate endophytic fungi.</title>
        <authorList>
            <person name="Knapp D.G."/>
            <person name="Nemeth J.B."/>
            <person name="Barry K."/>
            <person name="Hainaut M."/>
            <person name="Henrissat B."/>
            <person name="Johnson J."/>
            <person name="Kuo A."/>
            <person name="Lim J.H.P."/>
            <person name="Lipzen A."/>
            <person name="Nolan M."/>
            <person name="Ohm R.A."/>
            <person name="Tamas L."/>
            <person name="Grigoriev I.V."/>
            <person name="Spatafora J.W."/>
            <person name="Nagy L.G."/>
            <person name="Kovacs G.M."/>
        </authorList>
    </citation>
    <scope>NUCLEOTIDE SEQUENCE [LARGE SCALE GENOMIC DNA]</scope>
    <source>
        <strain evidence="4 5">DSE2036</strain>
    </source>
</reference>
<dbReference type="InterPro" id="IPR050091">
    <property type="entry name" value="PKS_NRPS_Biosynth_Enz"/>
</dbReference>
<dbReference type="Gene3D" id="3.40.366.10">
    <property type="entry name" value="Malonyl-Coenzyme A Acyl Carrier Protein, domain 2"/>
    <property type="match status" value="2"/>
</dbReference>
<dbReference type="SUPFAM" id="SSF52151">
    <property type="entry name" value="FabD/lysophospholipase-like"/>
    <property type="match status" value="1"/>
</dbReference>
<dbReference type="InterPro" id="IPR001227">
    <property type="entry name" value="Ac_transferase_dom_sf"/>
</dbReference>
<dbReference type="EMBL" id="KZ805469">
    <property type="protein sequence ID" value="PVH96270.1"/>
    <property type="molecule type" value="Genomic_DNA"/>
</dbReference>
<dbReference type="PANTHER" id="PTHR43775:SF21">
    <property type="entry name" value="NON-REDUCING POLYKETIDE SYNTHASE AUSA-RELATED"/>
    <property type="match status" value="1"/>
</dbReference>
<dbReference type="InterPro" id="IPR032088">
    <property type="entry name" value="SAT"/>
</dbReference>
<dbReference type="Pfam" id="PF00109">
    <property type="entry name" value="ketoacyl-synt"/>
    <property type="match status" value="1"/>
</dbReference>